<sequence length="468" mass="54183">MNQLKKHILFFDFLENYYVSKDKVSQNHLNVIKKSNFVKEDKTVIMSSHPPHETVLINCKGTDVKASPFKIADADTPVFSIIEQNNFTNESLHVIGQQLDRIEEKIADKTVLPKSEVVEKSAVSKPEKPLIDLPSQKGKLNFKTSQAKTLEIVEKMLSDLKVKTEEESRDSIKSVAKKNDEGLPIFDENIGRGILDDVSTLIYTILKHFVESYSGKIATSLIGKKSLLTVCLLSLLIRQKGKKHDKGYKNYNHKKHKRYKTNFVKPNDFFAKRKNVSKKYDKQKSGKATIPDPDDLDDGDNVFIQLDWKEHFGSSLRVYEKKHPFPSLLINYEDGEDEEDRDPDWLSQMFEYGFIRDPYALAECWRSYFNNQILEVTQDLWKDYHFIGSTDRISVFGRRPYDIAIRNLRRIGHTDPREFLTGENPKYEPILYYGLCNQYATYHEHGCNDDSPWDPYDGYPSDAPDTNK</sequence>
<keyword evidence="2" id="KW-1185">Reference proteome</keyword>
<evidence type="ECO:0000313" key="2">
    <source>
        <dbReference type="Proteomes" id="UP001459277"/>
    </source>
</evidence>
<comment type="caution">
    <text evidence="1">The sequence shown here is derived from an EMBL/GenBank/DDBJ whole genome shotgun (WGS) entry which is preliminary data.</text>
</comment>
<dbReference type="Proteomes" id="UP001459277">
    <property type="component" value="Unassembled WGS sequence"/>
</dbReference>
<protein>
    <submittedName>
        <fullName evidence="1">Uncharacterized protein</fullName>
    </submittedName>
</protein>
<dbReference type="AlphaFoldDB" id="A0AAW2DMX6"/>
<dbReference type="EMBL" id="JAZDWU010000002">
    <property type="protein sequence ID" value="KAL0010993.1"/>
    <property type="molecule type" value="Genomic_DNA"/>
</dbReference>
<organism evidence="1 2">
    <name type="scientific">Lithocarpus litseifolius</name>
    <dbReference type="NCBI Taxonomy" id="425828"/>
    <lineage>
        <taxon>Eukaryota</taxon>
        <taxon>Viridiplantae</taxon>
        <taxon>Streptophyta</taxon>
        <taxon>Embryophyta</taxon>
        <taxon>Tracheophyta</taxon>
        <taxon>Spermatophyta</taxon>
        <taxon>Magnoliopsida</taxon>
        <taxon>eudicotyledons</taxon>
        <taxon>Gunneridae</taxon>
        <taxon>Pentapetalae</taxon>
        <taxon>rosids</taxon>
        <taxon>fabids</taxon>
        <taxon>Fagales</taxon>
        <taxon>Fagaceae</taxon>
        <taxon>Lithocarpus</taxon>
    </lineage>
</organism>
<accession>A0AAW2DMX6</accession>
<evidence type="ECO:0000313" key="1">
    <source>
        <dbReference type="EMBL" id="KAL0010993.1"/>
    </source>
</evidence>
<reference evidence="1 2" key="1">
    <citation type="submission" date="2024-01" db="EMBL/GenBank/DDBJ databases">
        <title>A telomere-to-telomere, gap-free genome of sweet tea (Lithocarpus litseifolius).</title>
        <authorList>
            <person name="Zhou J."/>
        </authorList>
    </citation>
    <scope>NUCLEOTIDE SEQUENCE [LARGE SCALE GENOMIC DNA]</scope>
    <source>
        <strain evidence="1">Zhou-2022a</strain>
        <tissue evidence="1">Leaf</tissue>
    </source>
</reference>
<proteinExistence type="predicted"/>
<name>A0AAW2DMX6_9ROSI</name>
<gene>
    <name evidence="1" type="ORF">SO802_006101</name>
</gene>